<proteinExistence type="inferred from homology"/>
<dbReference type="GO" id="GO:0008927">
    <property type="term" value="F:mannonate dehydratase activity"/>
    <property type="evidence" value="ECO:0007669"/>
    <property type="project" value="UniProtKB-EC"/>
</dbReference>
<dbReference type="EC" id="4.2.1.8" evidence="7"/>
<evidence type="ECO:0000256" key="5">
    <source>
        <dbReference type="ARBA" id="ARBA00004892"/>
    </source>
</evidence>
<keyword evidence="10" id="KW-0456">Lyase</keyword>
<comment type="pathway">
    <text evidence="5">Carbohydrate metabolism; pentose and glucuronate interconversion.</text>
</comment>
<evidence type="ECO:0000256" key="1">
    <source>
        <dbReference type="ARBA" id="ARBA00001794"/>
    </source>
</evidence>
<dbReference type="SUPFAM" id="SSF51658">
    <property type="entry name" value="Xylose isomerase-like"/>
    <property type="match status" value="1"/>
</dbReference>
<dbReference type="EMBL" id="WQRF01000001">
    <property type="protein sequence ID" value="MVS97442.1"/>
    <property type="molecule type" value="Genomic_DNA"/>
</dbReference>
<organism evidence="11 12">
    <name type="scientific">Devosia marina</name>
    <dbReference type="NCBI Taxonomy" id="2683198"/>
    <lineage>
        <taxon>Bacteria</taxon>
        <taxon>Pseudomonadati</taxon>
        <taxon>Pseudomonadota</taxon>
        <taxon>Alphaproteobacteria</taxon>
        <taxon>Hyphomicrobiales</taxon>
        <taxon>Devosiaceae</taxon>
        <taxon>Devosia</taxon>
    </lineage>
</organism>
<keyword evidence="12" id="KW-1185">Reference proteome</keyword>
<dbReference type="PANTHER" id="PTHR30387:SF2">
    <property type="entry name" value="MANNONATE DEHYDRATASE"/>
    <property type="match status" value="1"/>
</dbReference>
<comment type="cofactor">
    <cofactor evidence="3">
        <name>Fe(2+)</name>
        <dbReference type="ChEBI" id="CHEBI:29033"/>
    </cofactor>
</comment>
<gene>
    <name evidence="11" type="ORF">GO014_00175</name>
</gene>
<comment type="cofactor">
    <cofactor evidence="2">
        <name>Mn(2+)</name>
        <dbReference type="ChEBI" id="CHEBI:29035"/>
    </cofactor>
</comment>
<dbReference type="AlphaFoldDB" id="A0A7X3FNK8"/>
<protein>
    <recommendedName>
        <fullName evidence="7">mannonate dehydratase</fullName>
        <ecNumber evidence="7">4.2.1.8</ecNumber>
    </recommendedName>
</protein>
<evidence type="ECO:0000313" key="12">
    <source>
        <dbReference type="Proteomes" id="UP000438106"/>
    </source>
</evidence>
<name>A0A7X3FNK8_9HYPH</name>
<dbReference type="Proteomes" id="UP000438106">
    <property type="component" value="Unassembled WGS sequence"/>
</dbReference>
<evidence type="ECO:0000256" key="7">
    <source>
        <dbReference type="ARBA" id="ARBA00012927"/>
    </source>
</evidence>
<keyword evidence="9" id="KW-0464">Manganese</keyword>
<evidence type="ECO:0000256" key="3">
    <source>
        <dbReference type="ARBA" id="ARBA00001954"/>
    </source>
</evidence>
<dbReference type="InterPro" id="IPR036237">
    <property type="entry name" value="Xyl_isomerase-like_sf"/>
</dbReference>
<sequence>MLSEAGARFARQLGVQDVVVHLTDYSRNADAAAYRAGGVGPINGDCIDVPLWTADRLGEVVAMLARHDLRVAAIENISPNFWSDILLDGPAKLEQMDAMKSLVRACGQAGIPVIGYNFSLAGVWGWQRKPVARGGAVTAVFAMDEIDAQCPIPDGMVGNMRYRPAIAGAEPAEVDEATLWKRVEWFLRELVPVAEEAGVRLAAHPDDPPVERLRGAARLVNSHAKYDRLLALMPSRANALEFCVGSLAEMAEGDIYETTRRFARNKAIAYVHFRNVRGKVPSYVETFVDDGDVDMAEIVKVLHEEGYDGVLVPDHVPELACSAPWHAGHAYTVGYMRALVAQTETLSSASQTYSPARGPETRIATRR</sequence>
<dbReference type="Gene3D" id="3.20.20.150">
    <property type="entry name" value="Divalent-metal-dependent TIM barrel enzymes"/>
    <property type="match status" value="1"/>
</dbReference>
<reference evidence="11 12" key="1">
    <citation type="submission" date="2019-12" db="EMBL/GenBank/DDBJ databases">
        <title>Devosia maris sp. nov., isolated from the deep seawater.</title>
        <authorList>
            <person name="Liu Y."/>
        </authorList>
    </citation>
    <scope>NUCLEOTIDE SEQUENCE [LARGE SCALE GENOMIC DNA]</scope>
    <source>
        <strain evidence="11 12">L53-10-65</strain>
    </source>
</reference>
<accession>A0A7X3FNK8</accession>
<evidence type="ECO:0000256" key="6">
    <source>
        <dbReference type="ARBA" id="ARBA00007389"/>
    </source>
</evidence>
<comment type="catalytic activity">
    <reaction evidence="1">
        <text>D-mannonate = 2-dehydro-3-deoxy-D-gluconate + H2O</text>
        <dbReference type="Rhea" id="RHEA:20097"/>
        <dbReference type="ChEBI" id="CHEBI:15377"/>
        <dbReference type="ChEBI" id="CHEBI:17767"/>
        <dbReference type="ChEBI" id="CHEBI:57990"/>
        <dbReference type="EC" id="4.2.1.8"/>
    </reaction>
</comment>
<evidence type="ECO:0000256" key="2">
    <source>
        <dbReference type="ARBA" id="ARBA00001936"/>
    </source>
</evidence>
<comment type="function">
    <text evidence="4">Catalyzes the dehydration of D-mannonate.</text>
</comment>
<comment type="caution">
    <text evidence="11">The sequence shown here is derived from an EMBL/GenBank/DDBJ whole genome shotgun (WGS) entry which is preliminary data.</text>
</comment>
<dbReference type="GO" id="GO:0030145">
    <property type="term" value="F:manganese ion binding"/>
    <property type="evidence" value="ECO:0007669"/>
    <property type="project" value="TreeGrafter"/>
</dbReference>
<dbReference type="GO" id="GO:0008198">
    <property type="term" value="F:ferrous iron binding"/>
    <property type="evidence" value="ECO:0007669"/>
    <property type="project" value="TreeGrafter"/>
</dbReference>
<dbReference type="Pfam" id="PF03786">
    <property type="entry name" value="UxuA"/>
    <property type="match status" value="1"/>
</dbReference>
<dbReference type="PANTHER" id="PTHR30387">
    <property type="entry name" value="MANNONATE DEHYDRATASE"/>
    <property type="match status" value="1"/>
</dbReference>
<dbReference type="UniPathway" id="UPA00246"/>
<evidence type="ECO:0000256" key="9">
    <source>
        <dbReference type="ARBA" id="ARBA00023211"/>
    </source>
</evidence>
<dbReference type="GO" id="GO:0042840">
    <property type="term" value="P:D-glucuronate catabolic process"/>
    <property type="evidence" value="ECO:0007669"/>
    <property type="project" value="TreeGrafter"/>
</dbReference>
<evidence type="ECO:0000313" key="11">
    <source>
        <dbReference type="EMBL" id="MVS97442.1"/>
    </source>
</evidence>
<keyword evidence="8" id="KW-0408">Iron</keyword>
<evidence type="ECO:0000256" key="10">
    <source>
        <dbReference type="ARBA" id="ARBA00023239"/>
    </source>
</evidence>
<evidence type="ECO:0000256" key="8">
    <source>
        <dbReference type="ARBA" id="ARBA00023004"/>
    </source>
</evidence>
<dbReference type="InterPro" id="IPR004628">
    <property type="entry name" value="Man_deHydtase"/>
</dbReference>
<comment type="similarity">
    <text evidence="6">Belongs to the mannonate dehydratase family.</text>
</comment>
<evidence type="ECO:0000256" key="4">
    <source>
        <dbReference type="ARBA" id="ARBA00002713"/>
    </source>
</evidence>